<gene>
    <name evidence="2" type="ORF">ERS852425_00450</name>
</gene>
<organism evidence="2 3">
    <name type="scientific">Anaerostipes hadrus</name>
    <dbReference type="NCBI Taxonomy" id="649756"/>
    <lineage>
        <taxon>Bacteria</taxon>
        <taxon>Bacillati</taxon>
        <taxon>Bacillota</taxon>
        <taxon>Clostridia</taxon>
        <taxon>Lachnospirales</taxon>
        <taxon>Lachnospiraceae</taxon>
        <taxon>Anaerostipes</taxon>
    </lineage>
</organism>
<protein>
    <recommendedName>
        <fullName evidence="4">Replication terminator protein</fullName>
    </recommendedName>
</protein>
<evidence type="ECO:0000313" key="2">
    <source>
        <dbReference type="EMBL" id="CUM76302.1"/>
    </source>
</evidence>
<name>A0A173REJ9_ANAHA</name>
<dbReference type="EMBL" id="CYXT01000002">
    <property type="protein sequence ID" value="CUM76302.1"/>
    <property type="molecule type" value="Genomic_DNA"/>
</dbReference>
<evidence type="ECO:0000256" key="1">
    <source>
        <dbReference type="SAM" id="MobiDB-lite"/>
    </source>
</evidence>
<reference evidence="2 3" key="1">
    <citation type="submission" date="2015-09" db="EMBL/GenBank/DDBJ databases">
        <authorList>
            <consortium name="Pathogen Informatics"/>
        </authorList>
    </citation>
    <scope>NUCLEOTIDE SEQUENCE [LARGE SCALE GENOMIC DNA]</scope>
    <source>
        <strain evidence="2 3">2789STDY5608868</strain>
    </source>
</reference>
<accession>A0A173REJ9</accession>
<dbReference type="AlphaFoldDB" id="A0A173REJ9"/>
<evidence type="ECO:0000313" key="3">
    <source>
        <dbReference type="Proteomes" id="UP000095598"/>
    </source>
</evidence>
<evidence type="ECO:0008006" key="4">
    <source>
        <dbReference type="Google" id="ProtNLM"/>
    </source>
</evidence>
<dbReference type="Proteomes" id="UP000095598">
    <property type="component" value="Unassembled WGS sequence"/>
</dbReference>
<sequence length="141" mass="15671">MKHIDLEQFAGGKLSVQLNKALEKITENVQDPNTDAQKVRKINVSISFRPNDERNFVATTVETKLSLAPELGATTALSMGRDLRTGEVEAVEIFNQIPGQMNVDDVIDQEEDETPKAFDPDTGEIYEPSNKVIDLRKAKQA</sequence>
<feature type="region of interest" description="Disordered" evidence="1">
    <location>
        <begin position="111"/>
        <end position="141"/>
    </location>
</feature>
<dbReference type="RefSeq" id="WP_055257755.1">
    <property type="nucleotide sequence ID" value="NZ_CYXT01000002.1"/>
</dbReference>
<proteinExistence type="predicted"/>